<evidence type="ECO:0000313" key="1">
    <source>
        <dbReference type="EMBL" id="GFG33285.1"/>
    </source>
</evidence>
<protein>
    <submittedName>
        <fullName evidence="1">Uncharacterized protein</fullName>
    </submittedName>
</protein>
<organism evidence="1 2">
    <name type="scientific">Coptotermes formosanus</name>
    <name type="common">Formosan subterranean termite</name>
    <dbReference type="NCBI Taxonomy" id="36987"/>
    <lineage>
        <taxon>Eukaryota</taxon>
        <taxon>Metazoa</taxon>
        <taxon>Ecdysozoa</taxon>
        <taxon>Arthropoda</taxon>
        <taxon>Hexapoda</taxon>
        <taxon>Insecta</taxon>
        <taxon>Pterygota</taxon>
        <taxon>Neoptera</taxon>
        <taxon>Polyneoptera</taxon>
        <taxon>Dictyoptera</taxon>
        <taxon>Blattodea</taxon>
        <taxon>Blattoidea</taxon>
        <taxon>Termitoidae</taxon>
        <taxon>Rhinotermitidae</taxon>
        <taxon>Coptotermes</taxon>
    </lineage>
</organism>
<keyword evidence="2" id="KW-1185">Reference proteome</keyword>
<dbReference type="Proteomes" id="UP000502823">
    <property type="component" value="Unassembled WGS sequence"/>
</dbReference>
<dbReference type="OrthoDB" id="6765465at2759"/>
<dbReference type="PANTHER" id="PTHR47027">
    <property type="entry name" value="REVERSE TRANSCRIPTASE DOMAIN-CONTAINING PROTEIN"/>
    <property type="match status" value="1"/>
</dbReference>
<accession>A0A6L2PS99</accession>
<dbReference type="SUPFAM" id="SSF56672">
    <property type="entry name" value="DNA/RNA polymerases"/>
    <property type="match status" value="1"/>
</dbReference>
<dbReference type="GO" id="GO:0071897">
    <property type="term" value="P:DNA biosynthetic process"/>
    <property type="evidence" value="ECO:0007669"/>
    <property type="project" value="UniProtKB-ARBA"/>
</dbReference>
<comment type="caution">
    <text evidence="1">The sequence shown here is derived from an EMBL/GenBank/DDBJ whole genome shotgun (WGS) entry which is preliminary data.</text>
</comment>
<dbReference type="EMBL" id="BLKM01008356">
    <property type="protein sequence ID" value="GFG33285.1"/>
    <property type="molecule type" value="Genomic_DNA"/>
</dbReference>
<name>A0A6L2PS99_COPFO</name>
<sequence>MTRIQRGLQVCRAVDRDTACYRPLYEEKKNASVQLSVDDFFKKVYKMPSASTCSLHSCTVIVDDQVITGDDEDDMNYMMRELTEEYNNWGLEINFDKTQYMVVGGQGQDIVTDYGTIEKTSHYKYLGVALTSDGKDDKDICNKIVQGKKIIRQLHSLLWNDTILKNTKQRVFKTIVEPPTIYGAEAWVMNSKLSKKINAVEMSFWRRCCGLTLEDHVRNDKIREIMETEVTLTDTTEAKQLKWYGHMKRMEEDRLPKKIHEWIPIERKKRGRPRHTWKKKTKHTMDGRNLQEEDYLDRNRWRLGCDIRPQRL</sequence>
<dbReference type="AlphaFoldDB" id="A0A6L2PS99"/>
<reference evidence="2" key="1">
    <citation type="submission" date="2020-01" db="EMBL/GenBank/DDBJ databases">
        <title>Draft genome sequence of the Termite Coptotermes fromosanus.</title>
        <authorList>
            <person name="Itakura S."/>
            <person name="Yosikawa Y."/>
            <person name="Umezawa K."/>
        </authorList>
    </citation>
    <scope>NUCLEOTIDE SEQUENCE [LARGE SCALE GENOMIC DNA]</scope>
</reference>
<dbReference type="PANTHER" id="PTHR47027:SF25">
    <property type="entry name" value="REVERSE TRANSCRIPTASE DOMAIN-CONTAINING PROTEIN"/>
    <property type="match status" value="1"/>
</dbReference>
<dbReference type="InParanoid" id="A0A6L2PS99"/>
<evidence type="ECO:0000313" key="2">
    <source>
        <dbReference type="Proteomes" id="UP000502823"/>
    </source>
</evidence>
<gene>
    <name evidence="1" type="ORF">Cfor_09961</name>
</gene>
<proteinExistence type="predicted"/>
<dbReference type="InterPro" id="IPR043502">
    <property type="entry name" value="DNA/RNA_pol_sf"/>
</dbReference>